<dbReference type="Gene3D" id="3.90.650.10">
    <property type="entry name" value="PurM-like C-terminal domain"/>
    <property type="match status" value="1"/>
</dbReference>
<reference evidence="2" key="1">
    <citation type="submission" date="2020-10" db="EMBL/GenBank/DDBJ databases">
        <authorList>
            <person name="Hahn C.J."/>
            <person name="Laso-Perez R."/>
            <person name="Vulcano F."/>
            <person name="Vaziourakis K.-M."/>
            <person name="Stokke R."/>
            <person name="Steen I.H."/>
            <person name="Teske A."/>
            <person name="Boetius A."/>
            <person name="Liebeke M."/>
            <person name="Amann R."/>
            <person name="Knittel K."/>
        </authorList>
    </citation>
    <scope>NUCLEOTIDE SEQUENCE</scope>
    <source>
        <strain evidence="2">Gfbio:e3339647-f889-4370-9287-4fb5cb688e4c:AG392M11_GoMArc1</strain>
    </source>
</reference>
<dbReference type="GO" id="GO:0009030">
    <property type="term" value="F:thiamine-phosphate kinase activity"/>
    <property type="evidence" value="ECO:0007669"/>
    <property type="project" value="InterPro"/>
</dbReference>
<dbReference type="InterPro" id="IPR010918">
    <property type="entry name" value="PurM-like_C_dom"/>
</dbReference>
<name>A0A811TAA4_9EURY</name>
<dbReference type="InterPro" id="IPR036676">
    <property type="entry name" value="PurM-like_C_sf"/>
</dbReference>
<dbReference type="AlphaFoldDB" id="A0A811TAA4"/>
<dbReference type="EMBL" id="CAJHIQ010000005">
    <property type="protein sequence ID" value="CAD6491725.1"/>
    <property type="molecule type" value="Genomic_DNA"/>
</dbReference>
<feature type="domain" description="PurM-like C-terminal" evidence="1">
    <location>
        <begin position="12"/>
        <end position="144"/>
    </location>
</feature>
<dbReference type="Proteomes" id="UP000639006">
    <property type="component" value="Unassembled WGS sequence"/>
</dbReference>
<sequence>MDAVIRSDIAQAGDAIILAYDLNGRVGKNSIYSWDSTMMKTPASVREKFMVMRTLGERNLVTAGKDISNLRTIGTLGMLLETSGKGASVDMTAIPHPEGVDFVHWLKIYPATDYVVTTQDARECIRIFEDAGLDAAVVGVIDDGSCLDIYEGENRVTVFDFGRDAITGIR</sequence>
<dbReference type="PANTHER" id="PTHR30270">
    <property type="entry name" value="THIAMINE-MONOPHOSPHATE KINASE"/>
    <property type="match status" value="1"/>
</dbReference>
<evidence type="ECO:0000313" key="3">
    <source>
        <dbReference type="Proteomes" id="UP000639006"/>
    </source>
</evidence>
<dbReference type="PANTHER" id="PTHR30270:SF0">
    <property type="entry name" value="THIAMINE-MONOPHOSPHATE KINASE"/>
    <property type="match status" value="1"/>
</dbReference>
<dbReference type="InterPro" id="IPR006283">
    <property type="entry name" value="ThiL-like"/>
</dbReference>
<evidence type="ECO:0000259" key="1">
    <source>
        <dbReference type="Pfam" id="PF02769"/>
    </source>
</evidence>
<dbReference type="SUPFAM" id="SSF56042">
    <property type="entry name" value="PurM C-terminal domain-like"/>
    <property type="match status" value="1"/>
</dbReference>
<proteinExistence type="predicted"/>
<accession>A0A811TAA4</accession>
<organism evidence="2 3">
    <name type="scientific">Candidatus Argoarchaeum ethanivorans</name>
    <dbReference type="NCBI Taxonomy" id="2608793"/>
    <lineage>
        <taxon>Archaea</taxon>
        <taxon>Methanobacteriati</taxon>
        <taxon>Methanobacteriota</taxon>
        <taxon>Stenosarchaea group</taxon>
        <taxon>Methanomicrobia</taxon>
        <taxon>Methanosarcinales</taxon>
        <taxon>Methanosarcinales incertae sedis</taxon>
        <taxon>GOM Arc I cluster</taxon>
        <taxon>Candidatus Argoarchaeum</taxon>
    </lineage>
</organism>
<dbReference type="GO" id="GO:0009228">
    <property type="term" value="P:thiamine biosynthetic process"/>
    <property type="evidence" value="ECO:0007669"/>
    <property type="project" value="InterPro"/>
</dbReference>
<dbReference type="Pfam" id="PF02769">
    <property type="entry name" value="AIRS_C"/>
    <property type="match status" value="1"/>
</dbReference>
<evidence type="ECO:0000313" key="2">
    <source>
        <dbReference type="EMBL" id="CAD6491725.1"/>
    </source>
</evidence>
<comment type="caution">
    <text evidence="2">The sequence shown here is derived from an EMBL/GenBank/DDBJ whole genome shotgun (WGS) entry which is preliminary data.</text>
</comment>
<protein>
    <recommendedName>
        <fullName evidence="1">PurM-like C-terminal domain-containing protein</fullName>
    </recommendedName>
</protein>
<gene>
    <name evidence="2" type="ORF">DIAAKJNI_00131</name>
</gene>